<accession>A0A4Z2FG24</accession>
<organism evidence="1 2">
    <name type="scientific">Liparis tanakae</name>
    <name type="common">Tanaka's snailfish</name>
    <dbReference type="NCBI Taxonomy" id="230148"/>
    <lineage>
        <taxon>Eukaryota</taxon>
        <taxon>Metazoa</taxon>
        <taxon>Chordata</taxon>
        <taxon>Craniata</taxon>
        <taxon>Vertebrata</taxon>
        <taxon>Euteleostomi</taxon>
        <taxon>Actinopterygii</taxon>
        <taxon>Neopterygii</taxon>
        <taxon>Teleostei</taxon>
        <taxon>Neoteleostei</taxon>
        <taxon>Acanthomorphata</taxon>
        <taxon>Eupercaria</taxon>
        <taxon>Perciformes</taxon>
        <taxon>Cottioidei</taxon>
        <taxon>Cottales</taxon>
        <taxon>Liparidae</taxon>
        <taxon>Liparis</taxon>
    </lineage>
</organism>
<evidence type="ECO:0000313" key="1">
    <source>
        <dbReference type="EMBL" id="TNN39840.1"/>
    </source>
</evidence>
<dbReference type="EMBL" id="SRLO01001243">
    <property type="protein sequence ID" value="TNN39840.1"/>
    <property type="molecule type" value="Genomic_DNA"/>
</dbReference>
<gene>
    <name evidence="1" type="ORF">EYF80_050001</name>
</gene>
<dbReference type="Proteomes" id="UP000314294">
    <property type="component" value="Unassembled WGS sequence"/>
</dbReference>
<dbReference type="AlphaFoldDB" id="A0A4Z2FG24"/>
<keyword evidence="2" id="KW-1185">Reference proteome</keyword>
<sequence>MPISFGRPLKYEMSRAARELQSLLAECLARFLSRPVRGLSSMSLLVSNSPTLASPAVMFCRAPMAASRLLPLLSLFCRTSLYSATTLGVKQPMASPFPEAEALVGPSRRSRTEGGSSVYSCSGGLCSQRLMF</sequence>
<proteinExistence type="predicted"/>
<comment type="caution">
    <text evidence="1">The sequence shown here is derived from an EMBL/GenBank/DDBJ whole genome shotgun (WGS) entry which is preliminary data.</text>
</comment>
<protein>
    <submittedName>
        <fullName evidence="1">Uncharacterized protein</fullName>
    </submittedName>
</protein>
<reference evidence="1 2" key="1">
    <citation type="submission" date="2019-03" db="EMBL/GenBank/DDBJ databases">
        <title>First draft genome of Liparis tanakae, snailfish: a comprehensive survey of snailfish specific genes.</title>
        <authorList>
            <person name="Kim W."/>
            <person name="Song I."/>
            <person name="Jeong J.-H."/>
            <person name="Kim D."/>
            <person name="Kim S."/>
            <person name="Ryu S."/>
            <person name="Song J.Y."/>
            <person name="Lee S.K."/>
        </authorList>
    </citation>
    <scope>NUCLEOTIDE SEQUENCE [LARGE SCALE GENOMIC DNA]</scope>
    <source>
        <tissue evidence="1">Muscle</tissue>
    </source>
</reference>
<evidence type="ECO:0000313" key="2">
    <source>
        <dbReference type="Proteomes" id="UP000314294"/>
    </source>
</evidence>
<name>A0A4Z2FG24_9TELE</name>